<reference evidence="2" key="2">
    <citation type="submission" date="2024-10" db="UniProtKB">
        <authorList>
            <consortium name="EnsemblProtists"/>
        </authorList>
    </citation>
    <scope>IDENTIFICATION</scope>
</reference>
<accession>A0A0D3JVF0</accession>
<evidence type="ECO:0000313" key="3">
    <source>
        <dbReference type="Proteomes" id="UP000013827"/>
    </source>
</evidence>
<protein>
    <submittedName>
        <fullName evidence="2">Uncharacterized protein</fullName>
    </submittedName>
</protein>
<dbReference type="EnsemblProtists" id="EOD21282">
    <property type="protein sequence ID" value="EOD21282"/>
    <property type="gene ID" value="EMIHUDRAFT_444521"/>
</dbReference>
<dbReference type="GeneID" id="17273026"/>
<name>A0A0D3JVF0_EMIH1</name>
<dbReference type="RefSeq" id="XP_005773711.1">
    <property type="nucleotide sequence ID" value="XM_005773654.1"/>
</dbReference>
<reference evidence="3" key="1">
    <citation type="journal article" date="2013" name="Nature">
        <title>Pan genome of the phytoplankton Emiliania underpins its global distribution.</title>
        <authorList>
            <person name="Read B.A."/>
            <person name="Kegel J."/>
            <person name="Klute M.J."/>
            <person name="Kuo A."/>
            <person name="Lefebvre S.C."/>
            <person name="Maumus F."/>
            <person name="Mayer C."/>
            <person name="Miller J."/>
            <person name="Monier A."/>
            <person name="Salamov A."/>
            <person name="Young J."/>
            <person name="Aguilar M."/>
            <person name="Claverie J.M."/>
            <person name="Frickenhaus S."/>
            <person name="Gonzalez K."/>
            <person name="Herman E.K."/>
            <person name="Lin Y.C."/>
            <person name="Napier J."/>
            <person name="Ogata H."/>
            <person name="Sarno A.F."/>
            <person name="Shmutz J."/>
            <person name="Schroeder D."/>
            <person name="de Vargas C."/>
            <person name="Verret F."/>
            <person name="von Dassow P."/>
            <person name="Valentin K."/>
            <person name="Van de Peer Y."/>
            <person name="Wheeler G."/>
            <person name="Dacks J.B."/>
            <person name="Delwiche C.F."/>
            <person name="Dyhrman S.T."/>
            <person name="Glockner G."/>
            <person name="John U."/>
            <person name="Richards T."/>
            <person name="Worden A.Z."/>
            <person name="Zhang X."/>
            <person name="Grigoriev I.V."/>
            <person name="Allen A.E."/>
            <person name="Bidle K."/>
            <person name="Borodovsky M."/>
            <person name="Bowler C."/>
            <person name="Brownlee C."/>
            <person name="Cock J.M."/>
            <person name="Elias M."/>
            <person name="Gladyshev V.N."/>
            <person name="Groth M."/>
            <person name="Guda C."/>
            <person name="Hadaegh A."/>
            <person name="Iglesias-Rodriguez M.D."/>
            <person name="Jenkins J."/>
            <person name="Jones B.M."/>
            <person name="Lawson T."/>
            <person name="Leese F."/>
            <person name="Lindquist E."/>
            <person name="Lobanov A."/>
            <person name="Lomsadze A."/>
            <person name="Malik S.B."/>
            <person name="Marsh M.E."/>
            <person name="Mackinder L."/>
            <person name="Mock T."/>
            <person name="Mueller-Roeber B."/>
            <person name="Pagarete A."/>
            <person name="Parker M."/>
            <person name="Probert I."/>
            <person name="Quesneville H."/>
            <person name="Raines C."/>
            <person name="Rensing S.A."/>
            <person name="Riano-Pachon D.M."/>
            <person name="Richier S."/>
            <person name="Rokitta S."/>
            <person name="Shiraiwa Y."/>
            <person name="Soanes D.M."/>
            <person name="van der Giezen M."/>
            <person name="Wahlund T.M."/>
            <person name="Williams B."/>
            <person name="Wilson W."/>
            <person name="Wolfe G."/>
            <person name="Wurch L.L."/>
        </authorList>
    </citation>
    <scope>NUCLEOTIDE SEQUENCE</scope>
</reference>
<dbReference type="KEGG" id="ehx:EMIHUDRAFT_444521"/>
<dbReference type="EnsemblProtists" id="EOD27485">
    <property type="protein sequence ID" value="EOD27485"/>
    <property type="gene ID" value="EMIHUDRAFT_424207"/>
</dbReference>
<dbReference type="PaxDb" id="2903-EOD21282"/>
<dbReference type="AlphaFoldDB" id="A0A0D3JVF0"/>
<dbReference type="RefSeq" id="XP_005779914.1">
    <property type="nucleotide sequence ID" value="XM_005779857.1"/>
</dbReference>
<dbReference type="Proteomes" id="UP000013827">
    <property type="component" value="Unassembled WGS sequence"/>
</dbReference>
<organism evidence="2 3">
    <name type="scientific">Emiliania huxleyi (strain CCMP1516)</name>
    <dbReference type="NCBI Taxonomy" id="280463"/>
    <lineage>
        <taxon>Eukaryota</taxon>
        <taxon>Haptista</taxon>
        <taxon>Haptophyta</taxon>
        <taxon>Prymnesiophyceae</taxon>
        <taxon>Isochrysidales</taxon>
        <taxon>Noelaerhabdaceae</taxon>
        <taxon>Emiliania</taxon>
    </lineage>
</organism>
<proteinExistence type="predicted"/>
<feature type="region of interest" description="Disordered" evidence="1">
    <location>
        <begin position="25"/>
        <end position="44"/>
    </location>
</feature>
<dbReference type="GeneID" id="17266821"/>
<keyword evidence="3" id="KW-1185">Reference proteome</keyword>
<dbReference type="KEGG" id="ehx:EMIHUDRAFT_424207"/>
<evidence type="ECO:0000256" key="1">
    <source>
        <dbReference type="SAM" id="MobiDB-lite"/>
    </source>
</evidence>
<sequence length="212" mass="22538">MGWKAAARHLGLAFKAFAQYEEPPGGCGAPPIDDPVPPTPERVADGDAAAAEREARAYEAELAAHQSGAAEWETLEREHLWELFWRDTTQKIAALAAMVFVLWLLYSRYRQLRGGSTLTRESAKLASGYKAPDKADLKAKASASGSGEASGILCPAHTIYLGPISWPNLLTSSSPPLTTTSNHLDASLTSLPFSSPLGSSQLVSAHLGPDPS</sequence>
<dbReference type="HOGENOM" id="CLU_1301698_0_0_1"/>
<evidence type="ECO:0000313" key="2">
    <source>
        <dbReference type="EnsemblProtists" id="EOD27485"/>
    </source>
</evidence>